<evidence type="ECO:0000259" key="9">
    <source>
        <dbReference type="SMART" id="SM00481"/>
    </source>
</evidence>
<dbReference type="InterPro" id="IPR004013">
    <property type="entry name" value="PHP_dom"/>
</dbReference>
<dbReference type="InterPro" id="IPR016195">
    <property type="entry name" value="Pol/histidinol_Pase-like"/>
</dbReference>
<dbReference type="PATRIC" id="fig|1619033.3.peg.297"/>
<dbReference type="Pfam" id="PF17657">
    <property type="entry name" value="DNA_pol3_finger"/>
    <property type="match status" value="1"/>
</dbReference>
<dbReference type="GO" id="GO:0005737">
    <property type="term" value="C:cytoplasm"/>
    <property type="evidence" value="ECO:0007669"/>
    <property type="project" value="UniProtKB-SubCell"/>
</dbReference>
<dbReference type="CDD" id="cd04485">
    <property type="entry name" value="DnaE_OBF"/>
    <property type="match status" value="1"/>
</dbReference>
<feature type="domain" description="Polymerase/histidinol phosphatase N-terminal" evidence="9">
    <location>
        <begin position="4"/>
        <end position="71"/>
    </location>
</feature>
<name>A0A0G0TSQ9_9BACT</name>
<gene>
    <name evidence="10" type="ORF">UT75_C0003G0037</name>
</gene>
<dbReference type="GO" id="GO:0008408">
    <property type="term" value="F:3'-5' exonuclease activity"/>
    <property type="evidence" value="ECO:0007669"/>
    <property type="project" value="InterPro"/>
</dbReference>
<evidence type="ECO:0000256" key="8">
    <source>
        <dbReference type="ARBA" id="ARBA00049244"/>
    </source>
</evidence>
<dbReference type="InterPro" id="IPR004365">
    <property type="entry name" value="NA-bd_OB_tRNA"/>
</dbReference>
<evidence type="ECO:0000313" key="11">
    <source>
        <dbReference type="Proteomes" id="UP000034072"/>
    </source>
</evidence>
<comment type="caution">
    <text evidence="10">The sequence shown here is derived from an EMBL/GenBank/DDBJ whole genome shotgun (WGS) entry which is preliminary data.</text>
</comment>
<dbReference type="EMBL" id="LBXZ01000003">
    <property type="protein sequence ID" value="KKR40907.1"/>
    <property type="molecule type" value="Genomic_DNA"/>
</dbReference>
<dbReference type="NCBIfam" id="NF005298">
    <property type="entry name" value="PRK06826.1"/>
    <property type="match status" value="1"/>
</dbReference>
<evidence type="ECO:0000313" key="10">
    <source>
        <dbReference type="EMBL" id="KKR40907.1"/>
    </source>
</evidence>
<dbReference type="InterPro" id="IPR041931">
    <property type="entry name" value="DNA_pol3_alpha_thumb_dom"/>
</dbReference>
<dbReference type="Pfam" id="PF07733">
    <property type="entry name" value="DNA_pol3_alpha"/>
    <property type="match status" value="1"/>
</dbReference>
<protein>
    <recommendedName>
        <fullName evidence="3">DNA polymerase III subunit alpha</fullName>
        <ecNumber evidence="2">2.7.7.7</ecNumber>
    </recommendedName>
</protein>
<evidence type="ECO:0000256" key="2">
    <source>
        <dbReference type="ARBA" id="ARBA00012417"/>
    </source>
</evidence>
<dbReference type="GO" id="GO:0003887">
    <property type="term" value="F:DNA-directed DNA polymerase activity"/>
    <property type="evidence" value="ECO:0007669"/>
    <property type="project" value="UniProtKB-KW"/>
</dbReference>
<accession>A0A0G0TSQ9</accession>
<dbReference type="NCBIfam" id="NF004226">
    <property type="entry name" value="PRK05673.1"/>
    <property type="match status" value="1"/>
</dbReference>
<dbReference type="Pfam" id="PF02811">
    <property type="entry name" value="PHP"/>
    <property type="match status" value="1"/>
</dbReference>
<dbReference type="Pfam" id="PF01336">
    <property type="entry name" value="tRNA_anti-codon"/>
    <property type="match status" value="1"/>
</dbReference>
<evidence type="ECO:0000256" key="5">
    <source>
        <dbReference type="ARBA" id="ARBA00022695"/>
    </source>
</evidence>
<dbReference type="Gene3D" id="1.10.150.870">
    <property type="match status" value="1"/>
</dbReference>
<sequence>MRLTHLHLHSHYSLLDGLSRIDEIVNRAKELNMPAIGLTDHGVMYGAIEFYKKAKKAGIKPLIGCEIYIAENGMRDKRAGIDDKRYHLLLIAENNVGYKNLIKIVSAAHLDGFYYKPRVDKELLRKYSEGIIACSACLAGEVSRAIMAKNYAKAKDIALEYQQIFGVNNYFLEIQQHPHIEDQNIVTPQIIKLAKELNIPMVATQDSHYAKSDDAHAHDVLLAVQTGNSLDDKDRMTMRDDNFSILSVEEMFEKFKPLGEDIILEAFENTCKIADRCNVEISLGKTLLPNFPLPEGYADDMTFLRKLAEEGLERRFGSGITKEIRERFEYEMGVIAQTGFASYFLIVQDFVNWAKSNGIVVGPGRGSAAGSLVAYLLNITNIDPLKYNLLFERFLNPERISMPDIDMDFDDARRDEVLAYVGQKYGKDHVAQIITFGTMAARGSIRDAGRALGFSYDFCDQIAKLIPIAVNTDKTGHLKKSLETVAELKNLYDTNPDAKALIDAASKLEGVARHSSTHACAVVITPEPLTEYLPLQNGTNDGDIITQYEMHAVEDLGLLKMDFLGLANLTIIQNTLELVKKNYGTEINIDNLPLDDKKTFKLLQQAQTTGVFQLESSGMKRYLRELKPSEIEDIIAMVSLYRPGPMDLIPDYIARKNGKKRTEYLHPSLAPVLKNTYGIMVYQEQLIEAVRVLAGFSRAEADVLRKAVGKKIKKLLDEQEGKFKEGAAKMGTPKNIADEFWSLVEPFNRYAFNRSHAACYATIAYQTAYLKANYPYEFMAAFMNSETGDVERIAFLIEECKHMGIEVLSPDINQSFERFAVINPSVAPAIRFGLTAVKNVGENVVSAIIHEREVHGSFKDLEDLISRIANRDLNKKSMESLIKCGALDAFGERNMLLANTDSLLIYAREKQKHRSTGQISLFGGSSEVSMPPLRLLTAEPVQRWEKLMWEKELLGLFVSDHPLNEYQTQLTLEKVTQIKDLNARAGTVRVGGIITKTQKIVTKTGKPMLFSWIEDIGAKIEVVVFPNVLERYPDTWKENSIIIATGKINDRDGSLKLLCDNVKCLASLA</sequence>
<dbReference type="Pfam" id="PF14579">
    <property type="entry name" value="HHH_6"/>
    <property type="match status" value="1"/>
</dbReference>
<keyword evidence="5" id="KW-0548">Nucleotidyltransferase</keyword>
<comment type="catalytic activity">
    <reaction evidence="8">
        <text>DNA(n) + a 2'-deoxyribonucleoside 5'-triphosphate = DNA(n+1) + diphosphate</text>
        <dbReference type="Rhea" id="RHEA:22508"/>
        <dbReference type="Rhea" id="RHEA-COMP:17339"/>
        <dbReference type="Rhea" id="RHEA-COMP:17340"/>
        <dbReference type="ChEBI" id="CHEBI:33019"/>
        <dbReference type="ChEBI" id="CHEBI:61560"/>
        <dbReference type="ChEBI" id="CHEBI:173112"/>
        <dbReference type="EC" id="2.7.7.7"/>
    </reaction>
</comment>
<evidence type="ECO:0000256" key="1">
    <source>
        <dbReference type="ARBA" id="ARBA00004496"/>
    </source>
</evidence>
<dbReference type="Proteomes" id="UP000034072">
    <property type="component" value="Unassembled WGS sequence"/>
</dbReference>
<dbReference type="CDD" id="cd12113">
    <property type="entry name" value="PHP_PolIIIA_DnaE3"/>
    <property type="match status" value="1"/>
</dbReference>
<dbReference type="SUPFAM" id="SSF89550">
    <property type="entry name" value="PHP domain-like"/>
    <property type="match status" value="1"/>
</dbReference>
<keyword evidence="4" id="KW-0808">Transferase</keyword>
<dbReference type="NCBIfam" id="TIGR00594">
    <property type="entry name" value="polc"/>
    <property type="match status" value="1"/>
</dbReference>
<dbReference type="Gene3D" id="3.20.20.140">
    <property type="entry name" value="Metal-dependent hydrolases"/>
    <property type="match status" value="1"/>
</dbReference>
<evidence type="ECO:0000256" key="3">
    <source>
        <dbReference type="ARBA" id="ARBA00019114"/>
    </source>
</evidence>
<evidence type="ECO:0000256" key="7">
    <source>
        <dbReference type="ARBA" id="ARBA00022932"/>
    </source>
</evidence>
<dbReference type="EC" id="2.7.7.7" evidence="2"/>
<evidence type="ECO:0000256" key="4">
    <source>
        <dbReference type="ARBA" id="ARBA00022679"/>
    </source>
</evidence>
<keyword evidence="7" id="KW-0239">DNA-directed DNA polymerase</keyword>
<dbReference type="SMART" id="SM00481">
    <property type="entry name" value="POLIIIAc"/>
    <property type="match status" value="1"/>
</dbReference>
<proteinExistence type="predicted"/>
<evidence type="ECO:0000256" key="6">
    <source>
        <dbReference type="ARBA" id="ARBA00022705"/>
    </source>
</evidence>
<dbReference type="AlphaFoldDB" id="A0A0G0TSQ9"/>
<keyword evidence="6" id="KW-0235">DNA replication</keyword>
<dbReference type="InterPro" id="IPR003141">
    <property type="entry name" value="Pol/His_phosphatase_N"/>
</dbReference>
<comment type="subcellular location">
    <subcellularLocation>
        <location evidence="1">Cytoplasm</location>
    </subcellularLocation>
</comment>
<dbReference type="InterPro" id="IPR040982">
    <property type="entry name" value="DNA_pol3_finger"/>
</dbReference>
<reference evidence="10 11" key="1">
    <citation type="journal article" date="2015" name="Nature">
        <title>rRNA introns, odd ribosomes, and small enigmatic genomes across a large radiation of phyla.</title>
        <authorList>
            <person name="Brown C.T."/>
            <person name="Hug L.A."/>
            <person name="Thomas B.C."/>
            <person name="Sharon I."/>
            <person name="Castelle C.J."/>
            <person name="Singh A."/>
            <person name="Wilkins M.J."/>
            <person name="Williams K.H."/>
            <person name="Banfield J.F."/>
        </authorList>
    </citation>
    <scope>NUCLEOTIDE SEQUENCE [LARGE SCALE GENOMIC DNA]</scope>
</reference>
<dbReference type="InterPro" id="IPR029460">
    <property type="entry name" value="DNAPol_HHH"/>
</dbReference>
<dbReference type="Gene3D" id="1.10.10.1600">
    <property type="entry name" value="Bacterial DNA polymerase III alpha subunit, thumb domain"/>
    <property type="match status" value="1"/>
</dbReference>
<dbReference type="GO" id="GO:0006260">
    <property type="term" value="P:DNA replication"/>
    <property type="evidence" value="ECO:0007669"/>
    <property type="project" value="UniProtKB-KW"/>
</dbReference>
<dbReference type="PANTHER" id="PTHR32294:SF0">
    <property type="entry name" value="DNA POLYMERASE III SUBUNIT ALPHA"/>
    <property type="match status" value="1"/>
</dbReference>
<dbReference type="InterPro" id="IPR011708">
    <property type="entry name" value="DNA_pol3_alpha_NTPase_dom"/>
</dbReference>
<dbReference type="GO" id="GO:0003676">
    <property type="term" value="F:nucleic acid binding"/>
    <property type="evidence" value="ECO:0007669"/>
    <property type="project" value="InterPro"/>
</dbReference>
<dbReference type="PANTHER" id="PTHR32294">
    <property type="entry name" value="DNA POLYMERASE III SUBUNIT ALPHA"/>
    <property type="match status" value="1"/>
</dbReference>
<dbReference type="InterPro" id="IPR004805">
    <property type="entry name" value="DnaE2/DnaE/PolC"/>
</dbReference>
<organism evidence="10 11">
    <name type="scientific">Candidatus Yanofskybacteria bacterium GW2011_GWE2_40_11</name>
    <dbReference type="NCBI Taxonomy" id="1619033"/>
    <lineage>
        <taxon>Bacteria</taxon>
        <taxon>Candidatus Yanofskyibacteriota</taxon>
    </lineage>
</organism>